<dbReference type="Pfam" id="PF03556">
    <property type="entry name" value="Cullin_binding"/>
    <property type="match status" value="1"/>
</dbReference>
<feature type="region of interest" description="Disordered" evidence="2">
    <location>
        <begin position="22"/>
        <end position="72"/>
    </location>
</feature>
<dbReference type="GeneID" id="83210110"/>
<accession>A0AAD7V8Q6</accession>
<evidence type="ECO:0000256" key="2">
    <source>
        <dbReference type="SAM" id="MobiDB-lite"/>
    </source>
</evidence>
<dbReference type="PANTHER" id="PTHR12281:SF12">
    <property type="entry name" value="DEFECTIVE IN CULLIN NEDDYLATION PROTEIN"/>
    <property type="match status" value="1"/>
</dbReference>
<feature type="compositionally biased region" description="Polar residues" evidence="2">
    <location>
        <begin position="22"/>
        <end position="34"/>
    </location>
</feature>
<evidence type="ECO:0000259" key="3">
    <source>
        <dbReference type="PROSITE" id="PS51229"/>
    </source>
</evidence>
<dbReference type="InterPro" id="IPR042460">
    <property type="entry name" value="DCN1-like_PONY"/>
</dbReference>
<dbReference type="InterPro" id="IPR005176">
    <property type="entry name" value="PONY_dom"/>
</dbReference>
<name>A0AAD7V8Q6_9FUNG</name>
<dbReference type="InterPro" id="IPR014764">
    <property type="entry name" value="DCN-prot"/>
</dbReference>
<dbReference type="EMBL" id="JARTCD010000008">
    <property type="protein sequence ID" value="KAJ8661428.1"/>
    <property type="molecule type" value="Genomic_DNA"/>
</dbReference>
<dbReference type="GO" id="GO:0032182">
    <property type="term" value="F:ubiquitin-like protein binding"/>
    <property type="evidence" value="ECO:0007669"/>
    <property type="project" value="TreeGrafter"/>
</dbReference>
<dbReference type="GO" id="GO:0045116">
    <property type="term" value="P:protein neddylation"/>
    <property type="evidence" value="ECO:0007669"/>
    <property type="project" value="TreeGrafter"/>
</dbReference>
<dbReference type="Gene3D" id="1.10.238.10">
    <property type="entry name" value="EF-hand"/>
    <property type="match status" value="1"/>
</dbReference>
<dbReference type="PANTHER" id="PTHR12281">
    <property type="entry name" value="RP42 RELATED"/>
    <property type="match status" value="1"/>
</dbReference>
<dbReference type="RefSeq" id="XP_058346341.1">
    <property type="nucleotide sequence ID" value="XM_058482774.1"/>
</dbReference>
<dbReference type="PROSITE" id="PS51229">
    <property type="entry name" value="DCUN1"/>
    <property type="match status" value="1"/>
</dbReference>
<dbReference type="AlphaFoldDB" id="A0AAD7V8Q6"/>
<dbReference type="Proteomes" id="UP001234581">
    <property type="component" value="Unassembled WGS sequence"/>
</dbReference>
<proteinExistence type="predicted"/>
<evidence type="ECO:0000313" key="4">
    <source>
        <dbReference type="EMBL" id="KAJ8661428.1"/>
    </source>
</evidence>
<organism evidence="4 5">
    <name type="scientific">Lichtheimia ornata</name>
    <dbReference type="NCBI Taxonomy" id="688661"/>
    <lineage>
        <taxon>Eukaryota</taxon>
        <taxon>Fungi</taxon>
        <taxon>Fungi incertae sedis</taxon>
        <taxon>Mucoromycota</taxon>
        <taxon>Mucoromycotina</taxon>
        <taxon>Mucoromycetes</taxon>
        <taxon>Mucorales</taxon>
        <taxon>Lichtheimiaceae</taxon>
        <taxon>Lichtheimia</taxon>
    </lineage>
</organism>
<evidence type="ECO:0000313" key="5">
    <source>
        <dbReference type="Proteomes" id="UP001234581"/>
    </source>
</evidence>
<dbReference type="GO" id="GO:0031624">
    <property type="term" value="F:ubiquitin conjugating enzyme binding"/>
    <property type="evidence" value="ECO:0007669"/>
    <property type="project" value="TreeGrafter"/>
</dbReference>
<dbReference type="SUPFAM" id="SSF47473">
    <property type="entry name" value="EF-hand"/>
    <property type="match status" value="1"/>
</dbReference>
<gene>
    <name evidence="4" type="ORF">O0I10_002694</name>
</gene>
<feature type="compositionally biased region" description="Low complexity" evidence="2">
    <location>
        <begin position="44"/>
        <end position="57"/>
    </location>
</feature>
<dbReference type="FunFam" id="1.10.238.200:FF:000003">
    <property type="entry name" value="DCN1-like protein 3"/>
    <property type="match status" value="1"/>
</dbReference>
<dbReference type="Gene3D" id="1.10.238.200">
    <property type="entry name" value="Cullin, PONY binding domain"/>
    <property type="match status" value="1"/>
</dbReference>
<comment type="caution">
    <text evidence="4">The sequence shown here is derived from an EMBL/GenBank/DDBJ whole genome shotgun (WGS) entry which is preliminary data.</text>
</comment>
<comment type="function">
    <text evidence="1">Neddylation of cullins play an essential role in the regulation of SCF-type complexes activity.</text>
</comment>
<dbReference type="GO" id="GO:0000151">
    <property type="term" value="C:ubiquitin ligase complex"/>
    <property type="evidence" value="ECO:0007669"/>
    <property type="project" value="TreeGrafter"/>
</dbReference>
<sequence length="267" mass="30691">MSLKRKFQPAFFENNITMGAKQSNMSAAQKQQYHPAQKRAKPRSSSTASNTAAAAAARHNNKPTTQPVANPIPQFDEQQCRLLFKKYADPDTPNTISPEGMQRFFEDLGLSVEDVLVIAFAWKMNLQTMGYITENEWMHGMRELGTDSIEKLQAKRPELENALNDAEQMKEMYRYTFGYAKNKDQKCMDVEVASALWSMLLGPKFPIVQDFLTFLQEKCPVRVVNRDQWQSFLEFAATVSPDLSDYDETSAWPVLFDEYVEWKREQA</sequence>
<dbReference type="GO" id="GO:0097602">
    <property type="term" value="F:cullin family protein binding"/>
    <property type="evidence" value="ECO:0007669"/>
    <property type="project" value="TreeGrafter"/>
</dbReference>
<evidence type="ECO:0000256" key="1">
    <source>
        <dbReference type="RuleBase" id="RU410713"/>
    </source>
</evidence>
<feature type="domain" description="DCUN1" evidence="3">
    <location>
        <begin position="75"/>
        <end position="264"/>
    </location>
</feature>
<keyword evidence="5" id="KW-1185">Reference proteome</keyword>
<dbReference type="GO" id="GO:0005886">
    <property type="term" value="C:plasma membrane"/>
    <property type="evidence" value="ECO:0007669"/>
    <property type="project" value="UniProtKB-ARBA"/>
</dbReference>
<reference evidence="4 5" key="1">
    <citation type="submission" date="2023-03" db="EMBL/GenBank/DDBJ databases">
        <title>Genome sequence of Lichtheimia ornata CBS 291.66.</title>
        <authorList>
            <person name="Mohabir J.T."/>
            <person name="Shea T.P."/>
            <person name="Kurbessoian T."/>
            <person name="Berby B."/>
            <person name="Fontaine J."/>
            <person name="Livny J."/>
            <person name="Gnirke A."/>
            <person name="Stajich J.E."/>
            <person name="Cuomo C.A."/>
        </authorList>
    </citation>
    <scope>NUCLEOTIDE SEQUENCE [LARGE SCALE GENOMIC DNA]</scope>
    <source>
        <strain evidence="4">CBS 291.66</strain>
    </source>
</reference>
<dbReference type="InterPro" id="IPR011992">
    <property type="entry name" value="EF-hand-dom_pair"/>
</dbReference>
<protein>
    <recommendedName>
        <fullName evidence="1">Defective in cullin neddylation protein</fullName>
    </recommendedName>
</protein>